<dbReference type="AlphaFoldDB" id="A0A4R3UV88"/>
<keyword evidence="2" id="KW-0813">Transport</keyword>
<dbReference type="SUPFAM" id="SSF111369">
    <property type="entry name" value="HlyD-like secretion proteins"/>
    <property type="match status" value="1"/>
</dbReference>
<dbReference type="FunFam" id="2.40.420.20:FF:000006">
    <property type="entry name" value="RND family efflux transporter MFP subunit"/>
    <property type="match status" value="1"/>
</dbReference>
<dbReference type="GO" id="GO:0016020">
    <property type="term" value="C:membrane"/>
    <property type="evidence" value="ECO:0007669"/>
    <property type="project" value="InterPro"/>
</dbReference>
<evidence type="ECO:0000256" key="3">
    <source>
        <dbReference type="ARBA" id="ARBA00022833"/>
    </source>
</evidence>
<keyword evidence="3" id="KW-0862">Zinc</keyword>
<comment type="function">
    <text evidence="6">CzcA and CzcB together would act in zinc efflux nearly as effectively as the complete czc efflux system (CzcABC). The CzcB protein is thought to funnel zinc cations to the CzcA transport protein.</text>
</comment>
<organism evidence="10 11">
    <name type="scientific">Roseateles saccharophilus</name>
    <name type="common">Pseudomonas saccharophila</name>
    <dbReference type="NCBI Taxonomy" id="304"/>
    <lineage>
        <taxon>Bacteria</taxon>
        <taxon>Pseudomonadati</taxon>
        <taxon>Pseudomonadota</taxon>
        <taxon>Betaproteobacteria</taxon>
        <taxon>Burkholderiales</taxon>
        <taxon>Sphaerotilaceae</taxon>
        <taxon>Roseateles</taxon>
    </lineage>
</organism>
<keyword evidence="4" id="KW-0170">Cobalt</keyword>
<dbReference type="Pfam" id="PF25954">
    <property type="entry name" value="Beta-barrel_RND_2"/>
    <property type="match status" value="1"/>
</dbReference>
<keyword evidence="5" id="KW-0105">Cadmium resistance</keyword>
<dbReference type="GO" id="GO:0015679">
    <property type="term" value="P:plasma membrane copper ion transport"/>
    <property type="evidence" value="ECO:0007669"/>
    <property type="project" value="TreeGrafter"/>
</dbReference>
<reference evidence="10 11" key="1">
    <citation type="submission" date="2019-03" db="EMBL/GenBank/DDBJ databases">
        <title>Genomic Encyclopedia of Type Strains, Phase IV (KMG-IV): sequencing the most valuable type-strain genomes for metagenomic binning, comparative biology and taxonomic classification.</title>
        <authorList>
            <person name="Goeker M."/>
        </authorList>
    </citation>
    <scope>NUCLEOTIDE SEQUENCE [LARGE SCALE GENOMIC DNA]</scope>
    <source>
        <strain evidence="10 11">DSM 654</strain>
    </source>
</reference>
<dbReference type="Pfam" id="PF25973">
    <property type="entry name" value="BSH_CzcB"/>
    <property type="match status" value="1"/>
</dbReference>
<dbReference type="GO" id="GO:0022857">
    <property type="term" value="F:transmembrane transporter activity"/>
    <property type="evidence" value="ECO:0007669"/>
    <property type="project" value="InterPro"/>
</dbReference>
<accession>A0A4R3UV88</accession>
<evidence type="ECO:0000313" key="10">
    <source>
        <dbReference type="EMBL" id="TCU94667.1"/>
    </source>
</evidence>
<dbReference type="InterPro" id="IPR006143">
    <property type="entry name" value="RND_pump_MFP"/>
</dbReference>
<dbReference type="NCBIfam" id="TIGR01730">
    <property type="entry name" value="RND_mfp"/>
    <property type="match status" value="1"/>
</dbReference>
<feature type="domain" description="CzcB-like C-terminal circularly permuted SH3-like" evidence="9">
    <location>
        <begin position="284"/>
        <end position="343"/>
    </location>
</feature>
<dbReference type="Gene3D" id="2.40.420.20">
    <property type="match status" value="1"/>
</dbReference>
<comment type="similarity">
    <text evidence="1">Belongs to the membrane fusion protein (MFP) (TC 8.A.1) family.</text>
</comment>
<evidence type="ECO:0000256" key="5">
    <source>
        <dbReference type="ARBA" id="ARBA00043263"/>
    </source>
</evidence>
<name>A0A4R3UV88_ROSSA</name>
<evidence type="ECO:0000259" key="8">
    <source>
        <dbReference type="Pfam" id="PF25973"/>
    </source>
</evidence>
<dbReference type="GO" id="GO:0046914">
    <property type="term" value="F:transition metal ion binding"/>
    <property type="evidence" value="ECO:0007669"/>
    <property type="project" value="TreeGrafter"/>
</dbReference>
<protein>
    <submittedName>
        <fullName evidence="10">Cobalt-zinc-cadmium efflux system membrane fusion protein</fullName>
    </submittedName>
</protein>
<proteinExistence type="inferred from homology"/>
<dbReference type="Proteomes" id="UP000295110">
    <property type="component" value="Unassembled WGS sequence"/>
</dbReference>
<evidence type="ECO:0000259" key="9">
    <source>
        <dbReference type="Pfam" id="PF25975"/>
    </source>
</evidence>
<dbReference type="GO" id="GO:0060003">
    <property type="term" value="P:copper ion export"/>
    <property type="evidence" value="ECO:0007669"/>
    <property type="project" value="TreeGrafter"/>
</dbReference>
<dbReference type="Gene3D" id="1.10.287.470">
    <property type="entry name" value="Helix hairpin bin"/>
    <property type="match status" value="1"/>
</dbReference>
<evidence type="ECO:0000256" key="1">
    <source>
        <dbReference type="ARBA" id="ARBA00009477"/>
    </source>
</evidence>
<dbReference type="InterPro" id="IPR051909">
    <property type="entry name" value="MFP_Cation_Efflux"/>
</dbReference>
<comment type="caution">
    <text evidence="10">The sequence shown here is derived from an EMBL/GenBank/DDBJ whole genome shotgun (WGS) entry which is preliminary data.</text>
</comment>
<feature type="domain" description="CusB-like beta-barrel" evidence="7">
    <location>
        <begin position="199"/>
        <end position="273"/>
    </location>
</feature>
<evidence type="ECO:0000313" key="11">
    <source>
        <dbReference type="Proteomes" id="UP000295110"/>
    </source>
</evidence>
<dbReference type="InterPro" id="IPR058649">
    <property type="entry name" value="CzcB_C"/>
</dbReference>
<dbReference type="Gene3D" id="2.40.30.170">
    <property type="match status" value="1"/>
</dbReference>
<dbReference type="InterPro" id="IPR058647">
    <property type="entry name" value="BSH_CzcB-like"/>
</dbReference>
<evidence type="ECO:0000256" key="4">
    <source>
        <dbReference type="ARBA" id="ARBA00023285"/>
    </source>
</evidence>
<dbReference type="EMBL" id="SMBU01000016">
    <property type="protein sequence ID" value="TCU94667.1"/>
    <property type="molecule type" value="Genomic_DNA"/>
</dbReference>
<dbReference type="FunFam" id="2.40.30.170:FF:000010">
    <property type="entry name" value="Efflux RND transporter periplasmic adaptor subunit"/>
    <property type="match status" value="1"/>
</dbReference>
<dbReference type="Pfam" id="PF25975">
    <property type="entry name" value="CzcB_C"/>
    <property type="match status" value="1"/>
</dbReference>
<dbReference type="PANTHER" id="PTHR30097">
    <property type="entry name" value="CATION EFFLUX SYSTEM PROTEIN CUSB"/>
    <property type="match status" value="1"/>
</dbReference>
<gene>
    <name evidence="10" type="ORF">EV671_101689</name>
</gene>
<dbReference type="Gene3D" id="2.40.50.100">
    <property type="match status" value="1"/>
</dbReference>
<keyword evidence="11" id="KW-1185">Reference proteome</keyword>
<dbReference type="PANTHER" id="PTHR30097:SF15">
    <property type="entry name" value="CATION EFFLUX SYSTEM PROTEIN CUSB"/>
    <property type="match status" value="1"/>
</dbReference>
<dbReference type="GO" id="GO:0030288">
    <property type="term" value="C:outer membrane-bounded periplasmic space"/>
    <property type="evidence" value="ECO:0007669"/>
    <property type="project" value="TreeGrafter"/>
</dbReference>
<sequence length="355" mass="37739">MEGSPGVENKEAGDIKMSAEDVKRAGIQVVELQPRSEADVVTVTATVKPNQDLLARIAPRVEGRILRVDANLGDSVRAGQPLATLDSVTLGEAQSNLLQVQATNRVAQADFQRAQSLAAEEIIPQRELLRAKAELEKSNAELRGAQDKLRLLGASASTGTEGTFLLRAPFAGTVVQRKATLGELATPSETAFTIADLSRVWIEANITEDLLSRVRSGAVATVTVAAYPGVIFTGKVTYIGRLLTPETRTVAARIEVNNKDGRLKPEMFATANIEVGQMTSNVLSVPDAAVVLLQGQPTVFVAEGDGFEPRPVETGDKLGGRTVIRSGVQAGDQIVIAGAYALKARLLKSQISDEH</sequence>
<evidence type="ECO:0000256" key="2">
    <source>
        <dbReference type="ARBA" id="ARBA00022448"/>
    </source>
</evidence>
<feature type="domain" description="CzcB-like barrel-sandwich hybrid" evidence="8">
    <location>
        <begin position="55"/>
        <end position="196"/>
    </location>
</feature>
<dbReference type="GO" id="GO:0046686">
    <property type="term" value="P:response to cadmium ion"/>
    <property type="evidence" value="ECO:0007669"/>
    <property type="project" value="UniProtKB-KW"/>
</dbReference>
<evidence type="ECO:0000256" key="6">
    <source>
        <dbReference type="ARBA" id="ARBA00058766"/>
    </source>
</evidence>
<dbReference type="InterPro" id="IPR058792">
    <property type="entry name" value="Beta-barrel_RND_2"/>
</dbReference>
<evidence type="ECO:0000259" key="7">
    <source>
        <dbReference type="Pfam" id="PF25954"/>
    </source>
</evidence>